<evidence type="ECO:0000313" key="2">
    <source>
        <dbReference type="EMBL" id="KAK2963617.1"/>
    </source>
</evidence>
<feature type="compositionally biased region" description="Polar residues" evidence="1">
    <location>
        <begin position="261"/>
        <end position="274"/>
    </location>
</feature>
<feature type="region of interest" description="Disordered" evidence="1">
    <location>
        <begin position="197"/>
        <end position="218"/>
    </location>
</feature>
<accession>A0ABQ9YIM9</accession>
<comment type="caution">
    <text evidence="2">The sequence shown here is derived from an EMBL/GenBank/DDBJ whole genome shotgun (WGS) entry which is preliminary data.</text>
</comment>
<evidence type="ECO:0000313" key="3">
    <source>
        <dbReference type="Proteomes" id="UP001281761"/>
    </source>
</evidence>
<feature type="compositionally biased region" description="Polar residues" evidence="1">
    <location>
        <begin position="203"/>
        <end position="218"/>
    </location>
</feature>
<gene>
    <name evidence="2" type="ORF">BLNAU_1182</name>
</gene>
<feature type="region of interest" description="Disordered" evidence="1">
    <location>
        <begin position="1"/>
        <end position="21"/>
    </location>
</feature>
<feature type="compositionally biased region" description="Polar residues" evidence="1">
    <location>
        <begin position="240"/>
        <end position="250"/>
    </location>
</feature>
<dbReference type="EMBL" id="JARBJD010000005">
    <property type="protein sequence ID" value="KAK2963617.1"/>
    <property type="molecule type" value="Genomic_DNA"/>
</dbReference>
<evidence type="ECO:0000256" key="1">
    <source>
        <dbReference type="SAM" id="MobiDB-lite"/>
    </source>
</evidence>
<keyword evidence="3" id="KW-1185">Reference proteome</keyword>
<protein>
    <submittedName>
        <fullName evidence="2">Uncharacterized protein</fullName>
    </submittedName>
</protein>
<proteinExistence type="predicted"/>
<sequence length="785" mass="87305">MTDISIDQSESSRRKPPESILSPTLTPSSSNILVNVCKFTLVSLNTLSTSGCIQLPPSVQAINATSLASIVSTFFESGDLVLLPNVTLDTIRLTLYERILQIDEHENPSFLFNPIFLAKATSYIVNASDLVSVVNSSPFLTDSDDIPSEELWRAANSVVTRSSLKHDVDSLFRFEEWVEVMTKSALLRLQSKYQHIAHHPHPSDQNSPNPLIVTSSEPTLDWNPTAPSIAIQSSFSFHSANLSNPNTGQSRLEDESERSDVSLNTRPPSNSSLSSVTFQQKALNILTILHSLITAPHSQSSATSNPAPLFHLLGQSDFSSISHQPLDLNEKFSNRIFFEEDETILTNHILRCHRLCKHVPPNQCIPNLRQFVDGLVGLLECQNKLLQHEVVLLLKTLLFTLEFGDIHRRLLDKLRYAFREGSSASQLVLLYVAVVCNAAMFENHKSLDDPLSDFDWDGLIHHNNLDDSAFRLSIILLGGEFWRHKSIAKKRASRLHSSLRLARIPSFIPAEPSIVQSPKPDTAEDSIFEQTILSSLDKSPLFLIVPLIGLHPLFFRGILPLHNELPLANLASVVASIIDSSTSSHTFELRQLFSVFPPPLVVHFFTRPICFIHSLDGLKHALLLFLFNLLPACAPFGECRSLAMIFREFSTVQPPNAQPDEVDLAVLQTVLDLHWLSIPPSFDSPLLPFASSNNHFSISSRDFNVPQSIFIHRFASDPLVLKLARQVKDVASLSVPSPAPALVSVVLEVMTRLVRVSSDGVRMELSRQIRQAQPPEYCEAVGGFE</sequence>
<dbReference type="Proteomes" id="UP001281761">
    <property type="component" value="Unassembled WGS sequence"/>
</dbReference>
<reference evidence="2 3" key="1">
    <citation type="journal article" date="2022" name="bioRxiv">
        <title>Genomics of Preaxostyla Flagellates Illuminates Evolutionary Transitions and the Path Towards Mitochondrial Loss.</title>
        <authorList>
            <person name="Novak L.V.F."/>
            <person name="Treitli S.C."/>
            <person name="Pyrih J."/>
            <person name="Halakuc P."/>
            <person name="Pipaliya S.V."/>
            <person name="Vacek V."/>
            <person name="Brzon O."/>
            <person name="Soukal P."/>
            <person name="Eme L."/>
            <person name="Dacks J.B."/>
            <person name="Karnkowska A."/>
            <person name="Elias M."/>
            <person name="Hampl V."/>
        </authorList>
    </citation>
    <scope>NUCLEOTIDE SEQUENCE [LARGE SCALE GENOMIC DNA]</scope>
    <source>
        <strain evidence="2">NAU3</strain>
        <tissue evidence="2">Gut</tissue>
    </source>
</reference>
<feature type="region of interest" description="Disordered" evidence="1">
    <location>
        <begin position="240"/>
        <end position="274"/>
    </location>
</feature>
<name>A0ABQ9YIM9_9EUKA</name>
<organism evidence="2 3">
    <name type="scientific">Blattamonas nauphoetae</name>
    <dbReference type="NCBI Taxonomy" id="2049346"/>
    <lineage>
        <taxon>Eukaryota</taxon>
        <taxon>Metamonada</taxon>
        <taxon>Preaxostyla</taxon>
        <taxon>Oxymonadida</taxon>
        <taxon>Blattamonas</taxon>
    </lineage>
</organism>